<dbReference type="GO" id="GO:0016787">
    <property type="term" value="F:hydrolase activity"/>
    <property type="evidence" value="ECO:0007669"/>
    <property type="project" value="UniProtKB-KW"/>
</dbReference>
<reference evidence="2" key="2">
    <citation type="submission" date="2023-01" db="EMBL/GenBank/DDBJ databases">
        <authorList>
            <person name="Sun Q."/>
            <person name="Evtushenko L."/>
        </authorList>
    </citation>
    <scope>NUCLEOTIDE SEQUENCE</scope>
    <source>
        <strain evidence="2">VKM Ac-2007</strain>
    </source>
</reference>
<dbReference type="PANTHER" id="PTHR43283:SF3">
    <property type="entry name" value="BETA-LACTAMASE FAMILY PROTEIN (AFU_ORTHOLOGUE AFUA_5G07500)"/>
    <property type="match status" value="1"/>
</dbReference>
<evidence type="ECO:0000313" key="3">
    <source>
        <dbReference type="Proteomes" id="UP001143474"/>
    </source>
</evidence>
<dbReference type="Pfam" id="PF00144">
    <property type="entry name" value="Beta-lactamase"/>
    <property type="match status" value="1"/>
</dbReference>
<dbReference type="RefSeq" id="WP_271221394.1">
    <property type="nucleotide sequence ID" value="NZ_BAAAVD010000038.1"/>
</dbReference>
<dbReference type="AlphaFoldDB" id="A0A9W6I6M5"/>
<dbReference type="Proteomes" id="UP001143474">
    <property type="component" value="Unassembled WGS sequence"/>
</dbReference>
<protein>
    <submittedName>
        <fullName evidence="2">Serine hydrolase</fullName>
    </submittedName>
</protein>
<keyword evidence="2" id="KW-0378">Hydrolase</keyword>
<dbReference type="SUPFAM" id="SSF56601">
    <property type="entry name" value="beta-lactamase/transpeptidase-like"/>
    <property type="match status" value="1"/>
</dbReference>
<name>A0A9W6I6M5_9ACTN</name>
<organism evidence="2 3">
    <name type="scientific">Streptosporangium carneum</name>
    <dbReference type="NCBI Taxonomy" id="47481"/>
    <lineage>
        <taxon>Bacteria</taxon>
        <taxon>Bacillati</taxon>
        <taxon>Actinomycetota</taxon>
        <taxon>Actinomycetes</taxon>
        <taxon>Streptosporangiales</taxon>
        <taxon>Streptosporangiaceae</taxon>
        <taxon>Streptosporangium</taxon>
    </lineage>
</organism>
<comment type="caution">
    <text evidence="2">The sequence shown here is derived from an EMBL/GenBank/DDBJ whole genome shotgun (WGS) entry which is preliminary data.</text>
</comment>
<dbReference type="Gene3D" id="3.40.710.10">
    <property type="entry name" value="DD-peptidase/beta-lactamase superfamily"/>
    <property type="match status" value="1"/>
</dbReference>
<dbReference type="EMBL" id="BSEV01000020">
    <property type="protein sequence ID" value="GLK13097.1"/>
    <property type="molecule type" value="Genomic_DNA"/>
</dbReference>
<dbReference type="PANTHER" id="PTHR43283">
    <property type="entry name" value="BETA-LACTAMASE-RELATED"/>
    <property type="match status" value="1"/>
</dbReference>
<dbReference type="InterPro" id="IPR050789">
    <property type="entry name" value="Diverse_Enzym_Activities"/>
</dbReference>
<keyword evidence="3" id="KW-1185">Reference proteome</keyword>
<accession>A0A9W6I6M5</accession>
<reference evidence="2" key="1">
    <citation type="journal article" date="2014" name="Int. J. Syst. Evol. Microbiol.">
        <title>Complete genome sequence of Corynebacterium casei LMG S-19264T (=DSM 44701T), isolated from a smear-ripened cheese.</title>
        <authorList>
            <consortium name="US DOE Joint Genome Institute (JGI-PGF)"/>
            <person name="Walter F."/>
            <person name="Albersmeier A."/>
            <person name="Kalinowski J."/>
            <person name="Ruckert C."/>
        </authorList>
    </citation>
    <scope>NUCLEOTIDE SEQUENCE</scope>
    <source>
        <strain evidence="2">VKM Ac-2007</strain>
    </source>
</reference>
<gene>
    <name evidence="2" type="ORF">GCM10017600_65080</name>
</gene>
<evidence type="ECO:0000313" key="2">
    <source>
        <dbReference type="EMBL" id="GLK13097.1"/>
    </source>
</evidence>
<evidence type="ECO:0000259" key="1">
    <source>
        <dbReference type="Pfam" id="PF00144"/>
    </source>
</evidence>
<dbReference type="InterPro" id="IPR012338">
    <property type="entry name" value="Beta-lactam/transpept-like"/>
</dbReference>
<proteinExistence type="predicted"/>
<feature type="domain" description="Beta-lactamase-related" evidence="1">
    <location>
        <begin position="15"/>
        <end position="382"/>
    </location>
</feature>
<dbReference type="InterPro" id="IPR001466">
    <property type="entry name" value="Beta-lactam-related"/>
</dbReference>
<sequence length="396" mass="43614">MTHHPSHAGFDRLHQAMTARVARGELPGMVILVARGDDVRVDAIGMTAFEDGEPMRRDAVFRIGSMTKPILAAATMTLVEDGALALDEPVDRLLPELADRRVLRRVDSPLDDTVPADRPITVEDLLTFRMGYGVLFDPTFNFDPPYPVINAAKELELVTGMPEPRTPHDPDEWIRRFGTLPLMHQPGERWQYNVGSLVLGVLVARAAGLPLEDFLRARLFEPLGMRTTGFSLPAEQADRLPGYYMTNFQTGRMERQTLSAPDQWTRPPAFPSGAGGLLSTVDDYHAFSRLLFDRGVHAGGRLLSEKSVELMTVNHLTPQQTAVGDPVLGGRGWGYGMAVVTEPDAVSSVPGRYGWDGGYGTSWFNHPERNLIVIAMTQTADFLFNGSLDDFGALES</sequence>